<keyword evidence="4 5" id="KW-0472">Membrane</keyword>
<evidence type="ECO:0000259" key="6">
    <source>
        <dbReference type="Pfam" id="PF07291"/>
    </source>
</evidence>
<feature type="domain" description="Methylamine utilisation protein MauE" evidence="6">
    <location>
        <begin position="4"/>
        <end position="132"/>
    </location>
</feature>
<keyword evidence="2 5" id="KW-0812">Transmembrane</keyword>
<dbReference type="InterPro" id="IPR009908">
    <property type="entry name" value="Methylamine_util_MauE"/>
</dbReference>
<proteinExistence type="predicted"/>
<evidence type="ECO:0000256" key="4">
    <source>
        <dbReference type="ARBA" id="ARBA00023136"/>
    </source>
</evidence>
<accession>A0A543C080</accession>
<dbReference type="GO" id="GO:0030416">
    <property type="term" value="P:methylamine metabolic process"/>
    <property type="evidence" value="ECO:0007669"/>
    <property type="project" value="InterPro"/>
</dbReference>
<organism evidence="7 8">
    <name type="scientific">Actinoallomurus bryophytorum</name>
    <dbReference type="NCBI Taxonomy" id="1490222"/>
    <lineage>
        <taxon>Bacteria</taxon>
        <taxon>Bacillati</taxon>
        <taxon>Actinomycetota</taxon>
        <taxon>Actinomycetes</taxon>
        <taxon>Streptosporangiales</taxon>
        <taxon>Thermomonosporaceae</taxon>
        <taxon>Actinoallomurus</taxon>
    </lineage>
</organism>
<evidence type="ECO:0000256" key="1">
    <source>
        <dbReference type="ARBA" id="ARBA00004141"/>
    </source>
</evidence>
<sequence length="182" mass="18382">MIYVIDSGRIFLGLVFLCSVVSKLRGASAFTSFHDAIGQLAPLLRGRSMTTAVLVVTAETVVVVALAVPGAVTMGFALAAMLLLAFTGGLVGVLRRKASTLCHCFGGGSDPVAPRHVVRNVALLTVALVGLAARLGTADGGTASPPGLLLAAGVAVILTLFTVTLDDLAGLFPPAGAKGSQW</sequence>
<dbReference type="UniPathway" id="UPA00895"/>
<name>A0A543C080_9ACTN</name>
<evidence type="ECO:0000256" key="2">
    <source>
        <dbReference type="ARBA" id="ARBA00022692"/>
    </source>
</evidence>
<dbReference type="EMBL" id="VFOZ01000002">
    <property type="protein sequence ID" value="TQL90436.1"/>
    <property type="molecule type" value="Genomic_DNA"/>
</dbReference>
<feature type="transmembrane region" description="Helical" evidence="5">
    <location>
        <begin position="147"/>
        <end position="165"/>
    </location>
</feature>
<reference evidence="7 8" key="1">
    <citation type="submission" date="2019-06" db="EMBL/GenBank/DDBJ databases">
        <title>Sequencing the genomes of 1000 actinobacteria strains.</title>
        <authorList>
            <person name="Klenk H.-P."/>
        </authorList>
    </citation>
    <scope>NUCLEOTIDE SEQUENCE [LARGE SCALE GENOMIC DNA]</scope>
    <source>
        <strain evidence="7 8">DSM 102200</strain>
    </source>
</reference>
<evidence type="ECO:0000256" key="5">
    <source>
        <dbReference type="SAM" id="Phobius"/>
    </source>
</evidence>
<dbReference type="AlphaFoldDB" id="A0A543C080"/>
<protein>
    <submittedName>
        <fullName evidence="7">Methylamine utilization protein MauE</fullName>
    </submittedName>
</protein>
<evidence type="ECO:0000313" key="8">
    <source>
        <dbReference type="Proteomes" id="UP000316096"/>
    </source>
</evidence>
<dbReference type="Proteomes" id="UP000316096">
    <property type="component" value="Unassembled WGS sequence"/>
</dbReference>
<keyword evidence="3 5" id="KW-1133">Transmembrane helix</keyword>
<comment type="caution">
    <text evidence="7">The sequence shown here is derived from an EMBL/GenBank/DDBJ whole genome shotgun (WGS) entry which is preliminary data.</text>
</comment>
<feature type="transmembrane region" description="Helical" evidence="5">
    <location>
        <begin position="50"/>
        <end position="68"/>
    </location>
</feature>
<dbReference type="GO" id="GO:0016020">
    <property type="term" value="C:membrane"/>
    <property type="evidence" value="ECO:0007669"/>
    <property type="project" value="UniProtKB-SubCell"/>
</dbReference>
<evidence type="ECO:0000256" key="3">
    <source>
        <dbReference type="ARBA" id="ARBA00022989"/>
    </source>
</evidence>
<evidence type="ECO:0000313" key="7">
    <source>
        <dbReference type="EMBL" id="TQL90436.1"/>
    </source>
</evidence>
<comment type="subcellular location">
    <subcellularLocation>
        <location evidence="1">Membrane</location>
        <topology evidence="1">Multi-pass membrane protein</topology>
    </subcellularLocation>
</comment>
<feature type="transmembrane region" description="Helical" evidence="5">
    <location>
        <begin position="75"/>
        <end position="94"/>
    </location>
</feature>
<dbReference type="Pfam" id="PF07291">
    <property type="entry name" value="MauE"/>
    <property type="match status" value="1"/>
</dbReference>
<dbReference type="RefSeq" id="WP_185792668.1">
    <property type="nucleotide sequence ID" value="NZ_VFOZ01000002.1"/>
</dbReference>
<gene>
    <name evidence="7" type="ORF">FB559_7740</name>
</gene>
<keyword evidence="8" id="KW-1185">Reference proteome</keyword>